<evidence type="ECO:0008006" key="3">
    <source>
        <dbReference type="Google" id="ProtNLM"/>
    </source>
</evidence>
<dbReference type="InterPro" id="IPR011009">
    <property type="entry name" value="Kinase-like_dom_sf"/>
</dbReference>
<proteinExistence type="predicted"/>
<dbReference type="Proteomes" id="UP000304951">
    <property type="component" value="Unassembled WGS sequence"/>
</dbReference>
<sequence>MDEPQIRLSRLLFADGNPVTSPMIGSGIDGFIIRTGPRTVMKIPKLRAEILSDGSLKPEKENEWLIGSLEAEKAVYQRLEGVQGLANCLRVSSNGIELDYYQNGSLEDYMRVNDPPVWEQRLHWIMQLVDFVAACHEKRVLWFDIALRNLLLVDDWTIRAIDFANSTALPLETDLATTDWDGYTQKLEVLHVTNVIYSISQWEKFQVNCVYAHEWPPADSFPSTQHLDLGPIITKAWNHHYQTIAELRRAISSQ</sequence>
<dbReference type="SUPFAM" id="SSF56112">
    <property type="entry name" value="Protein kinase-like (PK-like)"/>
    <property type="match status" value="1"/>
</dbReference>
<evidence type="ECO:0000313" key="1">
    <source>
        <dbReference type="EMBL" id="THV67024.1"/>
    </source>
</evidence>
<accession>A0A4S8S9K2</accession>
<dbReference type="Gene3D" id="1.10.510.10">
    <property type="entry name" value="Transferase(Phosphotransferase) domain 1"/>
    <property type="match status" value="1"/>
</dbReference>
<comment type="caution">
    <text evidence="1">The sequence shown here is derived from an EMBL/GenBank/DDBJ whole genome shotgun (WGS) entry which is preliminary data.</text>
</comment>
<dbReference type="EMBL" id="QZAF01000453">
    <property type="protein sequence ID" value="THV67024.1"/>
    <property type="molecule type" value="Genomic_DNA"/>
</dbReference>
<protein>
    <recommendedName>
        <fullName evidence="3">Serine-threonine/tyrosine-protein kinase catalytic domain-containing protein</fullName>
    </recommendedName>
</protein>
<reference evidence="1 2" key="1">
    <citation type="submission" date="2018-10" db="EMBL/GenBank/DDBJ databases">
        <title>Fifty Aureobasidium pullulans genomes reveal a recombining polyextremotolerant generalist.</title>
        <authorList>
            <person name="Gostincar C."/>
            <person name="Turk M."/>
            <person name="Zajc J."/>
            <person name="Gunde-Cimerman N."/>
        </authorList>
    </citation>
    <scope>NUCLEOTIDE SEQUENCE [LARGE SCALE GENOMIC DNA]</scope>
    <source>
        <strain evidence="1 2">EXF-11900</strain>
    </source>
</reference>
<gene>
    <name evidence="1" type="ORF">D6D28_07835</name>
</gene>
<dbReference type="AlphaFoldDB" id="A0A4S8S9K2"/>
<evidence type="ECO:0000313" key="2">
    <source>
        <dbReference type="Proteomes" id="UP000304951"/>
    </source>
</evidence>
<name>A0A4S8S9K2_AURPU</name>
<organism evidence="1 2">
    <name type="scientific">Aureobasidium pullulans</name>
    <name type="common">Black yeast</name>
    <name type="synonym">Pullularia pullulans</name>
    <dbReference type="NCBI Taxonomy" id="5580"/>
    <lineage>
        <taxon>Eukaryota</taxon>
        <taxon>Fungi</taxon>
        <taxon>Dikarya</taxon>
        <taxon>Ascomycota</taxon>
        <taxon>Pezizomycotina</taxon>
        <taxon>Dothideomycetes</taxon>
        <taxon>Dothideomycetidae</taxon>
        <taxon>Dothideales</taxon>
        <taxon>Saccotheciaceae</taxon>
        <taxon>Aureobasidium</taxon>
    </lineage>
</organism>